<dbReference type="InterPro" id="IPR036925">
    <property type="entry name" value="TIF_IF2_dom3_sf"/>
</dbReference>
<keyword evidence="1" id="KW-0648">Protein biosynthesis</keyword>
<dbReference type="EMBL" id="UASK01000008">
    <property type="protein sequence ID" value="SPX42573.1"/>
    <property type="molecule type" value="Genomic_DNA"/>
</dbReference>
<reference evidence="1 2" key="1">
    <citation type="submission" date="2018-06" db="EMBL/GenBank/DDBJ databases">
        <authorList>
            <consortium name="Pathogen Informatics"/>
            <person name="Doyle S."/>
        </authorList>
    </citation>
    <scope>NUCLEOTIDE SEQUENCE [LARGE SCALE GENOMIC DNA]</scope>
    <source>
        <strain evidence="1 2">NCTC11872</strain>
    </source>
</reference>
<sequence length="49" mass="5678">MPSLLALMFERIATARRVIESENIDLRYYSIIYELLNEIKAAMSGMLRA</sequence>
<keyword evidence="1" id="KW-0396">Initiation factor</keyword>
<proteinExistence type="predicted"/>
<dbReference type="Gene3D" id="3.40.50.10050">
    <property type="entry name" value="Translation initiation factor IF- 2, domain 3"/>
    <property type="match status" value="1"/>
</dbReference>
<organism evidence="1 2">
    <name type="scientific">Haemophilus influenzae</name>
    <dbReference type="NCBI Taxonomy" id="727"/>
    <lineage>
        <taxon>Bacteria</taxon>
        <taxon>Pseudomonadati</taxon>
        <taxon>Pseudomonadota</taxon>
        <taxon>Gammaproteobacteria</taxon>
        <taxon>Pasteurellales</taxon>
        <taxon>Pasteurellaceae</taxon>
        <taxon>Haemophilus</taxon>
    </lineage>
</organism>
<protein>
    <submittedName>
        <fullName evidence="1">Translation initiation factor IF-2</fullName>
    </submittedName>
</protein>
<dbReference type="AlphaFoldDB" id="A0A2X1PZQ6"/>
<evidence type="ECO:0000313" key="2">
    <source>
        <dbReference type="Proteomes" id="UP000249936"/>
    </source>
</evidence>
<evidence type="ECO:0000313" key="1">
    <source>
        <dbReference type="EMBL" id="SPX42573.1"/>
    </source>
</evidence>
<gene>
    <name evidence="1" type="primary">infB_6</name>
    <name evidence="1" type="ORF">NCTC11872_02213</name>
</gene>
<name>A0A2X1PZQ6_HAEIF</name>
<dbReference type="SUPFAM" id="SSF52156">
    <property type="entry name" value="Initiation factor IF2/eIF5b, domain 3"/>
    <property type="match status" value="1"/>
</dbReference>
<dbReference type="GO" id="GO:0003743">
    <property type="term" value="F:translation initiation factor activity"/>
    <property type="evidence" value="ECO:0007669"/>
    <property type="project" value="UniProtKB-KW"/>
</dbReference>
<accession>A0A2X1PZQ6</accession>
<dbReference type="Proteomes" id="UP000249936">
    <property type="component" value="Unassembled WGS sequence"/>
</dbReference>